<protein>
    <submittedName>
        <fullName evidence="5">Uncharacterized protein</fullName>
    </submittedName>
</protein>
<feature type="compositionally biased region" description="Basic and acidic residues" evidence="2">
    <location>
        <begin position="467"/>
        <end position="478"/>
    </location>
</feature>
<dbReference type="Gene3D" id="1.10.8.10">
    <property type="entry name" value="DNA helicase RuvA subunit, C-terminal domain"/>
    <property type="match status" value="1"/>
</dbReference>
<dbReference type="SUPFAM" id="SSF47473">
    <property type="entry name" value="EF-hand"/>
    <property type="match status" value="1"/>
</dbReference>
<feature type="compositionally biased region" description="Basic and acidic residues" evidence="2">
    <location>
        <begin position="541"/>
        <end position="567"/>
    </location>
</feature>
<feature type="compositionally biased region" description="Polar residues" evidence="2">
    <location>
        <begin position="322"/>
        <end position="336"/>
    </location>
</feature>
<dbReference type="EMBL" id="JABAYA010000160">
    <property type="protein sequence ID" value="KAF7723190.1"/>
    <property type="molecule type" value="Genomic_DNA"/>
</dbReference>
<dbReference type="SMART" id="SM00027">
    <property type="entry name" value="EH"/>
    <property type="match status" value="1"/>
</dbReference>
<feature type="compositionally biased region" description="Basic and acidic residues" evidence="2">
    <location>
        <begin position="485"/>
        <end position="494"/>
    </location>
</feature>
<dbReference type="Pfam" id="PF12763">
    <property type="entry name" value="EH"/>
    <property type="match status" value="1"/>
</dbReference>
<dbReference type="PANTHER" id="PTHR11216:SF170">
    <property type="entry name" value="DYNAMIN ASSOCIATED PROTEIN 160, ISOFORM D"/>
    <property type="match status" value="1"/>
</dbReference>
<feature type="compositionally biased region" description="Pro residues" evidence="2">
    <location>
        <begin position="307"/>
        <end position="316"/>
    </location>
</feature>
<dbReference type="PROSITE" id="PS50031">
    <property type="entry name" value="EH"/>
    <property type="match status" value="1"/>
</dbReference>
<feature type="region of interest" description="Disordered" evidence="2">
    <location>
        <begin position="747"/>
        <end position="790"/>
    </location>
</feature>
<dbReference type="GO" id="GO:0005886">
    <property type="term" value="C:plasma membrane"/>
    <property type="evidence" value="ECO:0007669"/>
    <property type="project" value="TreeGrafter"/>
</dbReference>
<dbReference type="InterPro" id="IPR015940">
    <property type="entry name" value="UBA"/>
</dbReference>
<name>A0A8H7BIM0_9FUNG</name>
<dbReference type="PROSITE" id="PS50030">
    <property type="entry name" value="UBA"/>
    <property type="match status" value="1"/>
</dbReference>
<sequence length="822" mass="91511">MTVLSSAEETPASRPEFSPLPQAPVNTWQIDTREKERYTALFHSIDLQQRGVIEASEAVTFFRHSMLPEYDLASVWDLSDTQDRGQLSFDEFCIAMHLIRRSKGGNNLPRTIPASLLSSMTQTADEDGPQRIDTTGDQKQPSAMAQHQLEDMEQQLQNLRVKVAEEAGDIDDWEGKEQKQFSLVSQLQQEEQQLQAILRKYAEEKARIIASIEQSKNEEQQIRNRILQLQEESQQSQLELDDLRAQEKQQQVQLASSQEQLIALQPNHNERIPKPVQKSISRPPPPPPKSRHHNRHSATERISSPGKRPPAPPPPPSKRHSVTPSQEIMQAQTYPQMTNIENTVLNEKDAPQVSIVNQPEDDSDRVATQTIKDKSNEVESELALNSTALQTSEEGAHEEPMELTTSDNSESAAVLPTNDLLDQPVRTRGHTDNVQYAETEPAKPDLEDSSAASDNENHPVTKSVDTSSHKEASVDHNDPGLFSESRQREFDVKCVPENPNDEDTNSLPGEEEKVEKQDNDEELDSRAAREDLHTDILGAQHDTEDVQRTDNIRDSLEDDRVAHDGHSNKSQSDIEADILPNPSDIKPTEDDLPIDDPKLITGVLESQETPSDADRNATVDKHGSEEVSFLPMNPPEILSDETDIVAAPAKSKLTDHDFEVVNTSSSSSSFVSATIGEGKHVDEFDVAFFENLPEAKIVPSSEVMPDFGVDFDDDHDFRPSVFKPELSGSSESPVTTNIRQGFEGFPFLDEAENKGGGSSEPSTTEKSKEAPVPDKAVQPLPTTPSDPLNTIVSMGFTEEQAKDALRRYDNDLQKATNFLLDE</sequence>
<feature type="region of interest" description="Disordered" evidence="2">
    <location>
        <begin position="267"/>
        <end position="336"/>
    </location>
</feature>
<feature type="coiled-coil region" evidence="1">
    <location>
        <begin position="142"/>
        <end position="260"/>
    </location>
</feature>
<keyword evidence="1" id="KW-0175">Coiled coil</keyword>
<dbReference type="InterPro" id="IPR011992">
    <property type="entry name" value="EF-hand-dom_pair"/>
</dbReference>
<dbReference type="GO" id="GO:0016197">
    <property type="term" value="P:endosomal transport"/>
    <property type="evidence" value="ECO:0007669"/>
    <property type="project" value="TreeGrafter"/>
</dbReference>
<dbReference type="OrthoDB" id="524326at2759"/>
<dbReference type="SMART" id="SM00165">
    <property type="entry name" value="UBA"/>
    <property type="match status" value="1"/>
</dbReference>
<dbReference type="Proteomes" id="UP000605846">
    <property type="component" value="Unassembled WGS sequence"/>
</dbReference>
<accession>A0A8H7BIM0</accession>
<dbReference type="CDD" id="cd14297">
    <property type="entry name" value="UBA2_spUBP14_like"/>
    <property type="match status" value="1"/>
</dbReference>
<dbReference type="InterPro" id="IPR009060">
    <property type="entry name" value="UBA-like_sf"/>
</dbReference>
<evidence type="ECO:0000313" key="6">
    <source>
        <dbReference type="Proteomes" id="UP000605846"/>
    </source>
</evidence>
<organism evidence="5 6">
    <name type="scientific">Apophysomyces ossiformis</name>
    <dbReference type="NCBI Taxonomy" id="679940"/>
    <lineage>
        <taxon>Eukaryota</taxon>
        <taxon>Fungi</taxon>
        <taxon>Fungi incertae sedis</taxon>
        <taxon>Mucoromycota</taxon>
        <taxon>Mucoromycotina</taxon>
        <taxon>Mucoromycetes</taxon>
        <taxon>Mucorales</taxon>
        <taxon>Mucorineae</taxon>
        <taxon>Mucoraceae</taxon>
        <taxon>Apophysomyces</taxon>
    </lineage>
</organism>
<feature type="region of interest" description="Disordered" evidence="2">
    <location>
        <begin position="120"/>
        <end position="140"/>
    </location>
</feature>
<dbReference type="GO" id="GO:0005737">
    <property type="term" value="C:cytoplasm"/>
    <property type="evidence" value="ECO:0007669"/>
    <property type="project" value="TreeGrafter"/>
</dbReference>
<feature type="region of interest" description="Disordered" evidence="2">
    <location>
        <begin position="1"/>
        <end position="25"/>
    </location>
</feature>
<feature type="compositionally biased region" description="Polar residues" evidence="2">
    <location>
        <begin position="383"/>
        <end position="393"/>
    </location>
</feature>
<reference evidence="5" key="1">
    <citation type="submission" date="2020-01" db="EMBL/GenBank/DDBJ databases">
        <title>Genome Sequencing of Three Apophysomyces-Like Fungal Strains Confirms a Novel Fungal Genus in the Mucoromycota with divergent Burkholderia-like Endosymbiotic Bacteria.</title>
        <authorList>
            <person name="Stajich J.E."/>
            <person name="Macias A.M."/>
            <person name="Carter-House D."/>
            <person name="Lovett B."/>
            <person name="Kasson L.R."/>
            <person name="Berry K."/>
            <person name="Grigoriev I."/>
            <person name="Chang Y."/>
            <person name="Spatafora J."/>
            <person name="Kasson M.T."/>
        </authorList>
    </citation>
    <scope>NUCLEOTIDE SEQUENCE</scope>
    <source>
        <strain evidence="5">NRRL A-21654</strain>
    </source>
</reference>
<comment type="caution">
    <text evidence="5">The sequence shown here is derived from an EMBL/GenBank/DDBJ whole genome shotgun (WGS) entry which is preliminary data.</text>
</comment>
<feature type="region of interest" description="Disordered" evidence="2">
    <location>
        <begin position="372"/>
        <end position="635"/>
    </location>
</feature>
<dbReference type="AlphaFoldDB" id="A0A8H7BIM0"/>
<dbReference type="PANTHER" id="PTHR11216">
    <property type="entry name" value="EH DOMAIN"/>
    <property type="match status" value="1"/>
</dbReference>
<evidence type="ECO:0000313" key="5">
    <source>
        <dbReference type="EMBL" id="KAF7723190.1"/>
    </source>
</evidence>
<feature type="compositionally biased region" description="Basic and acidic residues" evidence="2">
    <location>
        <begin position="524"/>
        <end position="534"/>
    </location>
</feature>
<feature type="domain" description="EH" evidence="4">
    <location>
        <begin position="34"/>
        <end position="123"/>
    </location>
</feature>
<feature type="compositionally biased region" description="Polar residues" evidence="2">
    <location>
        <begin position="450"/>
        <end position="466"/>
    </location>
</feature>
<keyword evidence="6" id="KW-1185">Reference proteome</keyword>
<feature type="domain" description="UBA" evidence="3">
    <location>
        <begin position="782"/>
        <end position="822"/>
    </location>
</feature>
<dbReference type="GO" id="GO:0006897">
    <property type="term" value="P:endocytosis"/>
    <property type="evidence" value="ECO:0007669"/>
    <property type="project" value="TreeGrafter"/>
</dbReference>
<proteinExistence type="predicted"/>
<dbReference type="Gene3D" id="1.10.238.10">
    <property type="entry name" value="EF-hand"/>
    <property type="match status" value="1"/>
</dbReference>
<evidence type="ECO:0000259" key="4">
    <source>
        <dbReference type="PROSITE" id="PS50031"/>
    </source>
</evidence>
<dbReference type="SUPFAM" id="SSF46934">
    <property type="entry name" value="UBA-like"/>
    <property type="match status" value="1"/>
</dbReference>
<gene>
    <name evidence="5" type="ORF">EC973_002265</name>
</gene>
<dbReference type="InterPro" id="IPR000261">
    <property type="entry name" value="EH_dom"/>
</dbReference>
<dbReference type="Pfam" id="PF00627">
    <property type="entry name" value="UBA"/>
    <property type="match status" value="1"/>
</dbReference>
<evidence type="ECO:0000256" key="1">
    <source>
        <dbReference type="SAM" id="Coils"/>
    </source>
</evidence>
<evidence type="ECO:0000259" key="3">
    <source>
        <dbReference type="PROSITE" id="PS50030"/>
    </source>
</evidence>
<evidence type="ECO:0000256" key="2">
    <source>
        <dbReference type="SAM" id="MobiDB-lite"/>
    </source>
</evidence>
<dbReference type="CDD" id="cd00052">
    <property type="entry name" value="EH"/>
    <property type="match status" value="1"/>
</dbReference>
<feature type="compositionally biased region" description="Basic and acidic residues" evidence="2">
    <location>
        <begin position="612"/>
        <end position="625"/>
    </location>
</feature>
<feature type="compositionally biased region" description="Basic and acidic residues" evidence="2">
    <location>
        <begin position="763"/>
        <end position="772"/>
    </location>
</feature>